<sequence length="167" mass="18813">MQVLERREARAGDAADAGHDIRQLLADYAHALDDDRLEAWPDFFTEDGCYRLTTRENVAAGLPVGIILCHGRGMLRDRIAALRTANIYEPHWYTHVLGPASIDAEEGGWRVRSNFSVYRTFESGESMLYGAGRYLDRVSRTASGMRLRERTVVLDSRCIDVLTVIPV</sequence>
<evidence type="ECO:0000256" key="1">
    <source>
        <dbReference type="ARBA" id="ARBA00009570"/>
    </source>
</evidence>
<organism evidence="4 5">
    <name type="scientific">Pigmentiphaga humi</name>
    <dbReference type="NCBI Taxonomy" id="2478468"/>
    <lineage>
        <taxon>Bacteria</taxon>
        <taxon>Pseudomonadati</taxon>
        <taxon>Pseudomonadota</taxon>
        <taxon>Betaproteobacteria</taxon>
        <taxon>Burkholderiales</taxon>
        <taxon>Alcaligenaceae</taxon>
        <taxon>Pigmentiphaga</taxon>
    </lineage>
</organism>
<proteinExistence type="inferred from homology"/>
<dbReference type="Pfam" id="PF13577">
    <property type="entry name" value="SnoaL_4"/>
    <property type="match status" value="1"/>
</dbReference>
<dbReference type="Proteomes" id="UP000277294">
    <property type="component" value="Unassembled WGS sequence"/>
</dbReference>
<evidence type="ECO:0000313" key="4">
    <source>
        <dbReference type="EMBL" id="VCU70086.1"/>
    </source>
</evidence>
<comment type="similarity">
    <text evidence="1">Belongs to the bacterial ring-hydroxylating dioxygenase beta subunit family.</text>
</comment>
<feature type="domain" description="SnoaL-like" evidence="3">
    <location>
        <begin position="17"/>
        <end position="151"/>
    </location>
</feature>
<evidence type="ECO:0000256" key="2">
    <source>
        <dbReference type="ARBA" id="ARBA00023002"/>
    </source>
</evidence>
<dbReference type="InterPro" id="IPR000391">
    <property type="entry name" value="Rng_hydr_dOase-bsu"/>
</dbReference>
<name>A0A3P4B3H5_9BURK</name>
<dbReference type="GO" id="GO:0018618">
    <property type="term" value="F:anthranilate 1,2-dioxygenase (deaminating, decarboxylating) activity"/>
    <property type="evidence" value="ECO:0007669"/>
    <property type="project" value="UniProtKB-EC"/>
</dbReference>
<dbReference type="InterPro" id="IPR032710">
    <property type="entry name" value="NTF2-like_dom_sf"/>
</dbReference>
<dbReference type="AlphaFoldDB" id="A0A3P4B3H5"/>
<dbReference type="InterPro" id="IPR037401">
    <property type="entry name" value="SnoaL-like"/>
</dbReference>
<accession>A0A3P4B3H5</accession>
<keyword evidence="4" id="KW-0223">Dioxygenase</keyword>
<dbReference type="OrthoDB" id="2674149at2"/>
<evidence type="ECO:0000313" key="5">
    <source>
        <dbReference type="Proteomes" id="UP000277294"/>
    </source>
</evidence>
<dbReference type="SUPFAM" id="SSF54427">
    <property type="entry name" value="NTF2-like"/>
    <property type="match status" value="1"/>
</dbReference>
<dbReference type="Gene3D" id="3.10.450.50">
    <property type="match status" value="1"/>
</dbReference>
<dbReference type="RefSeq" id="WP_124079598.1">
    <property type="nucleotide sequence ID" value="NZ_UWPJ01000017.1"/>
</dbReference>
<protein>
    <submittedName>
        <fullName evidence="4">Anthranilate 1,2-dioxygenase small subunit</fullName>
        <ecNumber evidence="4">1.14.12.1</ecNumber>
    </submittedName>
</protein>
<dbReference type="CDD" id="cd00667">
    <property type="entry name" value="ring_hydroxylating_dioxygenases_beta"/>
    <property type="match status" value="1"/>
</dbReference>
<keyword evidence="2 4" id="KW-0560">Oxidoreductase</keyword>
<gene>
    <name evidence="4" type="primary">andAd_3</name>
    <name evidence="4" type="ORF">PIGHUM_02153</name>
</gene>
<dbReference type="EMBL" id="UWPJ01000017">
    <property type="protein sequence ID" value="VCU70086.1"/>
    <property type="molecule type" value="Genomic_DNA"/>
</dbReference>
<reference evidence="4 5" key="1">
    <citation type="submission" date="2018-10" db="EMBL/GenBank/DDBJ databases">
        <authorList>
            <person name="Criscuolo A."/>
        </authorList>
    </citation>
    <scope>NUCLEOTIDE SEQUENCE [LARGE SCALE GENOMIC DNA]</scope>
    <source>
        <strain evidence="4">DnA1</strain>
    </source>
</reference>
<keyword evidence="5" id="KW-1185">Reference proteome</keyword>
<dbReference type="EC" id="1.14.12.1" evidence="4"/>
<evidence type="ECO:0000259" key="3">
    <source>
        <dbReference type="Pfam" id="PF13577"/>
    </source>
</evidence>